<keyword evidence="2" id="KW-0802">TPR repeat</keyword>
<dbReference type="GO" id="GO:0034080">
    <property type="term" value="P:CENP-A containing chromatin assembly"/>
    <property type="evidence" value="ECO:0007669"/>
    <property type="project" value="TreeGrafter"/>
</dbReference>
<name>A0A9P9DI63_9PLEO</name>
<dbReference type="Pfam" id="PF10516">
    <property type="entry name" value="SHNi-TPR"/>
    <property type="match status" value="1"/>
</dbReference>
<dbReference type="PANTHER" id="PTHR15081">
    <property type="entry name" value="NUCLEAR AUTOANTIGENIC SPERM PROTEIN NASP -RELATED"/>
    <property type="match status" value="1"/>
</dbReference>
<feature type="domain" description="Tetratricopeptide SHNi-TPR" evidence="5">
    <location>
        <begin position="217"/>
        <end position="254"/>
    </location>
</feature>
<accession>A0A9P9DI63</accession>
<evidence type="ECO:0000259" key="5">
    <source>
        <dbReference type="Pfam" id="PF10516"/>
    </source>
</evidence>
<organism evidence="6 7">
    <name type="scientific">Dendryphion nanum</name>
    <dbReference type="NCBI Taxonomy" id="256645"/>
    <lineage>
        <taxon>Eukaryota</taxon>
        <taxon>Fungi</taxon>
        <taxon>Dikarya</taxon>
        <taxon>Ascomycota</taxon>
        <taxon>Pezizomycotina</taxon>
        <taxon>Dothideomycetes</taxon>
        <taxon>Pleosporomycetidae</taxon>
        <taxon>Pleosporales</taxon>
        <taxon>Torulaceae</taxon>
        <taxon>Dendryphion</taxon>
    </lineage>
</organism>
<dbReference type="GO" id="GO:0042393">
    <property type="term" value="F:histone binding"/>
    <property type="evidence" value="ECO:0007669"/>
    <property type="project" value="TreeGrafter"/>
</dbReference>
<feature type="region of interest" description="Disordered" evidence="4">
    <location>
        <begin position="275"/>
        <end position="294"/>
    </location>
</feature>
<feature type="coiled-coil region" evidence="3">
    <location>
        <begin position="340"/>
        <end position="367"/>
    </location>
</feature>
<dbReference type="GO" id="GO:0005654">
    <property type="term" value="C:nucleoplasm"/>
    <property type="evidence" value="ECO:0007669"/>
    <property type="project" value="TreeGrafter"/>
</dbReference>
<evidence type="ECO:0000256" key="3">
    <source>
        <dbReference type="SAM" id="Coils"/>
    </source>
</evidence>
<keyword evidence="7" id="KW-1185">Reference proteome</keyword>
<dbReference type="EMBL" id="JAGMWT010000012">
    <property type="protein sequence ID" value="KAH7119096.1"/>
    <property type="molecule type" value="Genomic_DNA"/>
</dbReference>
<feature type="compositionally biased region" description="Basic and acidic residues" evidence="4">
    <location>
        <begin position="429"/>
        <end position="440"/>
    </location>
</feature>
<reference evidence="6" key="1">
    <citation type="journal article" date="2021" name="Nat. Commun.">
        <title>Genetic determinants of endophytism in the Arabidopsis root mycobiome.</title>
        <authorList>
            <person name="Mesny F."/>
            <person name="Miyauchi S."/>
            <person name="Thiergart T."/>
            <person name="Pickel B."/>
            <person name="Atanasova L."/>
            <person name="Karlsson M."/>
            <person name="Huettel B."/>
            <person name="Barry K.W."/>
            <person name="Haridas S."/>
            <person name="Chen C."/>
            <person name="Bauer D."/>
            <person name="Andreopoulos W."/>
            <person name="Pangilinan J."/>
            <person name="LaButti K."/>
            <person name="Riley R."/>
            <person name="Lipzen A."/>
            <person name="Clum A."/>
            <person name="Drula E."/>
            <person name="Henrissat B."/>
            <person name="Kohler A."/>
            <person name="Grigoriev I.V."/>
            <person name="Martin F.M."/>
            <person name="Hacquard S."/>
        </authorList>
    </citation>
    <scope>NUCLEOTIDE SEQUENCE</scope>
    <source>
        <strain evidence="6">MPI-CAGE-CH-0243</strain>
    </source>
</reference>
<dbReference type="InterPro" id="IPR019544">
    <property type="entry name" value="Tetratricopeptide_SHNi-TPR_dom"/>
</dbReference>
<evidence type="ECO:0000256" key="1">
    <source>
        <dbReference type="ARBA" id="ARBA00022737"/>
    </source>
</evidence>
<evidence type="ECO:0000313" key="7">
    <source>
        <dbReference type="Proteomes" id="UP000700596"/>
    </source>
</evidence>
<dbReference type="AlphaFoldDB" id="A0A9P9DI63"/>
<feature type="region of interest" description="Disordered" evidence="4">
    <location>
        <begin position="89"/>
        <end position="167"/>
    </location>
</feature>
<sequence>MAEQVTEPAAPIHEIPRTQAKVEELQKAAALQYSLKNFVAASDLYADAVEIQAELNGEMAPENAELLFYYGRALYKVAISRSDVLGNKVAQEEKSKKAEKKLKAKKTEKGTAEGSSAVANGGINGDSKDEATGSKPFFSLTGDENWDESEDEDEDVDGADDEEEEADDFQNAFETFEIARVLYTKNLEAHVGTNDTDKGKGKAELTPEIRAIKEKIADCHGFLVEIALENERFHDAVSDARAHLTWQEELHPFEHENVTEAHYTLSLALEFASTRSAQDKPNADPNDAENGADNGEEQEIDYEMREDAAKHTELAIQSLEARLKVETNALSSDNLTDAQKKEKEIIIKDKKDALEDMKNRLVDLRADPKTQEFDSIDPSVFQGILGGLMGADAATQRAKIEEVTKSANDISGLVKTRKKEKAPAPIVEDAPKEGGKRRLEVEDDATNGKRAKTEEI</sequence>
<keyword evidence="1" id="KW-0677">Repeat</keyword>
<dbReference type="Gene3D" id="1.25.40.10">
    <property type="entry name" value="Tetratricopeptide repeat domain"/>
    <property type="match status" value="1"/>
</dbReference>
<gene>
    <name evidence="6" type="ORF">B0J11DRAFT_492981</name>
</gene>
<dbReference type="Proteomes" id="UP000700596">
    <property type="component" value="Unassembled WGS sequence"/>
</dbReference>
<comment type="caution">
    <text evidence="6">The sequence shown here is derived from an EMBL/GenBank/DDBJ whole genome shotgun (WGS) entry which is preliminary data.</text>
</comment>
<keyword evidence="3" id="KW-0175">Coiled coil</keyword>
<dbReference type="GO" id="GO:0006335">
    <property type="term" value="P:DNA replication-dependent chromatin assembly"/>
    <property type="evidence" value="ECO:0007669"/>
    <property type="project" value="TreeGrafter"/>
</dbReference>
<protein>
    <recommendedName>
        <fullName evidence="5">Tetratricopeptide SHNi-TPR domain-containing protein</fullName>
    </recommendedName>
</protein>
<dbReference type="InterPro" id="IPR051730">
    <property type="entry name" value="NASP-like"/>
</dbReference>
<evidence type="ECO:0000256" key="2">
    <source>
        <dbReference type="ARBA" id="ARBA00022803"/>
    </source>
</evidence>
<dbReference type="OrthoDB" id="5587616at2759"/>
<feature type="compositionally biased region" description="Acidic residues" evidence="4">
    <location>
        <begin position="144"/>
        <end position="167"/>
    </location>
</feature>
<evidence type="ECO:0000256" key="4">
    <source>
        <dbReference type="SAM" id="MobiDB-lite"/>
    </source>
</evidence>
<proteinExistence type="predicted"/>
<dbReference type="InterPro" id="IPR011990">
    <property type="entry name" value="TPR-like_helical_dom_sf"/>
</dbReference>
<evidence type="ECO:0000313" key="6">
    <source>
        <dbReference type="EMBL" id="KAH7119096.1"/>
    </source>
</evidence>
<dbReference type="PANTHER" id="PTHR15081:SF1">
    <property type="entry name" value="NUCLEAR AUTOANTIGENIC SPERM PROTEIN"/>
    <property type="match status" value="1"/>
</dbReference>
<feature type="region of interest" description="Disordered" evidence="4">
    <location>
        <begin position="414"/>
        <end position="456"/>
    </location>
</feature>